<dbReference type="CDD" id="cd00637">
    <property type="entry name" value="7tm_classA_rhodopsin-like"/>
    <property type="match status" value="1"/>
</dbReference>
<feature type="region of interest" description="Disordered" evidence="10">
    <location>
        <begin position="165"/>
        <end position="184"/>
    </location>
</feature>
<evidence type="ECO:0000256" key="9">
    <source>
        <dbReference type="RuleBase" id="RU000688"/>
    </source>
</evidence>
<dbReference type="PROSITE" id="PS00237">
    <property type="entry name" value="G_PROTEIN_RECEP_F1_1"/>
    <property type="match status" value="1"/>
</dbReference>
<dbReference type="Proteomes" id="UP000271974">
    <property type="component" value="Unassembled WGS sequence"/>
</dbReference>
<feature type="transmembrane region" description="Helical" evidence="11">
    <location>
        <begin position="26"/>
        <end position="45"/>
    </location>
</feature>
<evidence type="ECO:0000256" key="11">
    <source>
        <dbReference type="SAM" id="Phobius"/>
    </source>
</evidence>
<keyword evidence="5 9" id="KW-0297">G-protein coupled receptor</keyword>
<dbReference type="STRING" id="188477.A0A433SW70"/>
<protein>
    <recommendedName>
        <fullName evidence="12">G-protein coupled receptors family 1 profile domain-containing protein</fullName>
    </recommendedName>
</protein>
<organism evidence="13 14">
    <name type="scientific">Elysia chlorotica</name>
    <name type="common">Eastern emerald elysia</name>
    <name type="synonym">Sea slug</name>
    <dbReference type="NCBI Taxonomy" id="188477"/>
    <lineage>
        <taxon>Eukaryota</taxon>
        <taxon>Metazoa</taxon>
        <taxon>Spiralia</taxon>
        <taxon>Lophotrochozoa</taxon>
        <taxon>Mollusca</taxon>
        <taxon>Gastropoda</taxon>
        <taxon>Heterobranchia</taxon>
        <taxon>Euthyneura</taxon>
        <taxon>Panpulmonata</taxon>
        <taxon>Sacoglossa</taxon>
        <taxon>Placobranchoidea</taxon>
        <taxon>Plakobranchidae</taxon>
        <taxon>Elysia</taxon>
    </lineage>
</organism>
<accession>A0A433SW70</accession>
<feature type="transmembrane region" description="Helical" evidence="11">
    <location>
        <begin position="57"/>
        <end position="80"/>
    </location>
</feature>
<feature type="compositionally biased region" description="Polar residues" evidence="10">
    <location>
        <begin position="297"/>
        <end position="307"/>
    </location>
</feature>
<keyword evidence="14" id="KW-1185">Reference proteome</keyword>
<feature type="region of interest" description="Disordered" evidence="10">
    <location>
        <begin position="289"/>
        <end position="309"/>
    </location>
</feature>
<evidence type="ECO:0000256" key="10">
    <source>
        <dbReference type="SAM" id="MobiDB-lite"/>
    </source>
</evidence>
<feature type="transmembrane region" description="Helical" evidence="11">
    <location>
        <begin position="242"/>
        <end position="263"/>
    </location>
</feature>
<keyword evidence="7 9" id="KW-0675">Receptor</keyword>
<dbReference type="OrthoDB" id="6161191at2759"/>
<keyword evidence="2" id="KW-1003">Cell membrane</keyword>
<sequence>MMYFYNDTQDLHADFRIVENFWLNSTLKAIVALLATLLNLAMLVGSRSRTLRKTKKGIYLSSLAAAGLLTGLVCFIYNAGILLEQYTKLPSITVICHGYIAIRDASLYVGLLHMVLFSLERWRSVHHPFRYIRQRSKTKALVTIATIWVFGFVVHTAVICYWSQSQPSPRDTENPRKLRVSNDSQRVPSEYGHLHDETGANMTGMHLTSNISQAFSSNRSTVSEICLVPYAENIAFTSVASALQYTVLVAVILLLNLSAYIKALSRKKLRIRRSVSSGDSRDMALVAKVSRDKRSSRTSMEIQQSPGPLTVTPRVSCDETIQEHTRKSKQRLSIASSISAQSQSSSLYNSTTFLTNTGQSSRRAVDYFSFAKRGFHKRPILVKSASEAIDLTARMRWIPQVKRRASSPARTCSKGSFNDRRKATRRPSNAELAQNLLERQDRNAACWLLMLTLSLLAFFLPHRLLLVLNAVGDVHIPRNFFELSVGLYEAIALLNPLLYGFCNAMFRRAFREKVSKKNIGRAFKKNYTIGASLGFVIPLHVGLGHKHDSGGDGIETV</sequence>
<keyword evidence="8 9" id="KW-0807">Transducer</keyword>
<evidence type="ECO:0000259" key="12">
    <source>
        <dbReference type="PROSITE" id="PS50262"/>
    </source>
</evidence>
<gene>
    <name evidence="13" type="ORF">EGW08_018677</name>
</gene>
<evidence type="ECO:0000256" key="2">
    <source>
        <dbReference type="ARBA" id="ARBA00022475"/>
    </source>
</evidence>
<evidence type="ECO:0000256" key="1">
    <source>
        <dbReference type="ARBA" id="ARBA00004651"/>
    </source>
</evidence>
<keyword evidence="6 11" id="KW-0472">Membrane</keyword>
<evidence type="ECO:0000256" key="3">
    <source>
        <dbReference type="ARBA" id="ARBA00022692"/>
    </source>
</evidence>
<feature type="transmembrane region" description="Helical" evidence="11">
    <location>
        <begin position="100"/>
        <end position="119"/>
    </location>
</feature>
<dbReference type="PRINTS" id="PR00237">
    <property type="entry name" value="GPCRRHODOPSN"/>
</dbReference>
<keyword evidence="3 9" id="KW-0812">Transmembrane</keyword>
<comment type="similarity">
    <text evidence="9">Belongs to the G-protein coupled receptor 1 family.</text>
</comment>
<evidence type="ECO:0000256" key="7">
    <source>
        <dbReference type="ARBA" id="ARBA00023170"/>
    </source>
</evidence>
<name>A0A433SW70_ELYCH</name>
<dbReference type="GO" id="GO:0043410">
    <property type="term" value="P:positive regulation of MAPK cascade"/>
    <property type="evidence" value="ECO:0007669"/>
    <property type="project" value="TreeGrafter"/>
</dbReference>
<feature type="transmembrane region" description="Helical" evidence="11">
    <location>
        <begin position="444"/>
        <end position="465"/>
    </location>
</feature>
<comment type="caution">
    <text evidence="13">The sequence shown here is derived from an EMBL/GenBank/DDBJ whole genome shotgun (WGS) entry which is preliminary data.</text>
</comment>
<dbReference type="InterPro" id="IPR017452">
    <property type="entry name" value="GPCR_Rhodpsn_7TM"/>
</dbReference>
<feature type="region of interest" description="Disordered" evidence="10">
    <location>
        <begin position="408"/>
        <end position="428"/>
    </location>
</feature>
<dbReference type="InterPro" id="IPR000276">
    <property type="entry name" value="GPCR_Rhodpsn"/>
</dbReference>
<feature type="transmembrane region" description="Helical" evidence="11">
    <location>
        <begin position="140"/>
        <end position="164"/>
    </location>
</feature>
<evidence type="ECO:0000313" key="14">
    <source>
        <dbReference type="Proteomes" id="UP000271974"/>
    </source>
</evidence>
<dbReference type="GO" id="GO:0004930">
    <property type="term" value="F:G protein-coupled receptor activity"/>
    <property type="evidence" value="ECO:0007669"/>
    <property type="project" value="UniProtKB-KW"/>
</dbReference>
<keyword evidence="4 11" id="KW-1133">Transmembrane helix</keyword>
<dbReference type="Pfam" id="PF00001">
    <property type="entry name" value="7tm_1"/>
    <property type="match status" value="1"/>
</dbReference>
<dbReference type="GO" id="GO:0005886">
    <property type="term" value="C:plasma membrane"/>
    <property type="evidence" value="ECO:0007669"/>
    <property type="project" value="UniProtKB-SubCell"/>
</dbReference>
<feature type="transmembrane region" description="Helical" evidence="11">
    <location>
        <begin position="485"/>
        <end position="506"/>
    </location>
</feature>
<feature type="domain" description="G-protein coupled receptors family 1 profile" evidence="12">
    <location>
        <begin position="35"/>
        <end position="499"/>
    </location>
</feature>
<dbReference type="GO" id="GO:0071880">
    <property type="term" value="P:adenylate cyclase-activating adrenergic receptor signaling pathway"/>
    <property type="evidence" value="ECO:0007669"/>
    <property type="project" value="TreeGrafter"/>
</dbReference>
<dbReference type="PROSITE" id="PS50262">
    <property type="entry name" value="G_PROTEIN_RECEP_F1_2"/>
    <property type="match status" value="1"/>
</dbReference>
<reference evidence="13 14" key="1">
    <citation type="submission" date="2019-01" db="EMBL/GenBank/DDBJ databases">
        <title>A draft genome assembly of the solar-powered sea slug Elysia chlorotica.</title>
        <authorList>
            <person name="Cai H."/>
            <person name="Li Q."/>
            <person name="Fang X."/>
            <person name="Li J."/>
            <person name="Curtis N.E."/>
            <person name="Altenburger A."/>
            <person name="Shibata T."/>
            <person name="Feng M."/>
            <person name="Maeda T."/>
            <person name="Schwartz J.A."/>
            <person name="Shigenobu S."/>
            <person name="Lundholm N."/>
            <person name="Nishiyama T."/>
            <person name="Yang H."/>
            <person name="Hasebe M."/>
            <person name="Li S."/>
            <person name="Pierce S.K."/>
            <person name="Wang J."/>
        </authorList>
    </citation>
    <scope>NUCLEOTIDE SEQUENCE [LARGE SCALE GENOMIC DNA]</scope>
    <source>
        <strain evidence="13">EC2010</strain>
        <tissue evidence="13">Whole organism of an adult</tissue>
    </source>
</reference>
<feature type="transmembrane region" description="Helical" evidence="11">
    <location>
        <begin position="527"/>
        <end position="543"/>
    </location>
</feature>
<evidence type="ECO:0000256" key="8">
    <source>
        <dbReference type="ARBA" id="ARBA00023224"/>
    </source>
</evidence>
<proteinExistence type="inferred from homology"/>
<evidence type="ECO:0000256" key="5">
    <source>
        <dbReference type="ARBA" id="ARBA00023040"/>
    </source>
</evidence>
<evidence type="ECO:0000256" key="4">
    <source>
        <dbReference type="ARBA" id="ARBA00022989"/>
    </source>
</evidence>
<evidence type="ECO:0000256" key="6">
    <source>
        <dbReference type="ARBA" id="ARBA00023136"/>
    </source>
</evidence>
<evidence type="ECO:0000313" key="13">
    <source>
        <dbReference type="EMBL" id="RUS73561.1"/>
    </source>
</evidence>
<dbReference type="Gene3D" id="1.20.1070.10">
    <property type="entry name" value="Rhodopsin 7-helix transmembrane proteins"/>
    <property type="match status" value="2"/>
</dbReference>
<dbReference type="EMBL" id="RQTK01000923">
    <property type="protein sequence ID" value="RUS73561.1"/>
    <property type="molecule type" value="Genomic_DNA"/>
</dbReference>
<comment type="subcellular location">
    <subcellularLocation>
        <location evidence="1">Cell membrane</location>
        <topology evidence="1">Multi-pass membrane protein</topology>
    </subcellularLocation>
</comment>
<dbReference type="AlphaFoldDB" id="A0A433SW70"/>
<dbReference type="SUPFAM" id="SSF81321">
    <property type="entry name" value="Family A G protein-coupled receptor-like"/>
    <property type="match status" value="1"/>
</dbReference>
<dbReference type="PANTHER" id="PTHR24248:SF120">
    <property type="entry name" value="G-PROTEIN COUPLED RECEPTORS FAMILY 1 PROFILE DOMAIN-CONTAINING PROTEIN"/>
    <property type="match status" value="1"/>
</dbReference>
<dbReference type="PANTHER" id="PTHR24248">
    <property type="entry name" value="ADRENERGIC RECEPTOR-RELATED G-PROTEIN COUPLED RECEPTOR"/>
    <property type="match status" value="1"/>
</dbReference>